<evidence type="ECO:0000256" key="5">
    <source>
        <dbReference type="ARBA" id="ARBA00023136"/>
    </source>
</evidence>
<accession>A0ABW2XF46</accession>
<keyword evidence="2" id="KW-1003">Cell membrane</keyword>
<proteinExistence type="predicted"/>
<keyword evidence="5 7" id="KW-0472">Membrane</keyword>
<evidence type="ECO:0000313" key="9">
    <source>
        <dbReference type="EMBL" id="MFD0685086.1"/>
    </source>
</evidence>
<evidence type="ECO:0000256" key="4">
    <source>
        <dbReference type="ARBA" id="ARBA00022989"/>
    </source>
</evidence>
<evidence type="ECO:0000259" key="8">
    <source>
        <dbReference type="Pfam" id="PF06271"/>
    </source>
</evidence>
<gene>
    <name evidence="9" type="ORF">ACFQZM_11295</name>
</gene>
<feature type="region of interest" description="Disordered" evidence="6">
    <location>
        <begin position="1"/>
        <end position="119"/>
    </location>
</feature>
<name>A0ABW2XF46_9ACTN</name>
<protein>
    <submittedName>
        <fullName evidence="9">RDD family protein</fullName>
    </submittedName>
</protein>
<feature type="domain" description="RDD" evidence="8">
    <location>
        <begin position="119"/>
        <end position="275"/>
    </location>
</feature>
<keyword evidence="10" id="KW-1185">Reference proteome</keyword>
<comment type="caution">
    <text evidence="9">The sequence shown here is derived from an EMBL/GenBank/DDBJ whole genome shotgun (WGS) entry which is preliminary data.</text>
</comment>
<feature type="compositionally biased region" description="Gly residues" evidence="6">
    <location>
        <begin position="97"/>
        <end position="115"/>
    </location>
</feature>
<dbReference type="InterPro" id="IPR010432">
    <property type="entry name" value="RDD"/>
</dbReference>
<dbReference type="RefSeq" id="WP_131759444.1">
    <property type="nucleotide sequence ID" value="NZ_CAACUY010000078.1"/>
</dbReference>
<sequence>MSEPPQKPQPSGDDWRPPDSPASGGASSGDTSATESAQDAPAEAPDDRPPPYQGAYGGLPAYGQPVPGASDPGQGASGYGQPAPGQPFPGHAPPGYGQPGYGQPGYGPPGHGGQGDPLAGRGARLGAGILDGLIVGLVSVPFIIQAIRWDKLQDAADSGTTIAPDDIYDIPRLMIGYAITFVLGFAYYVVAHARWGQTVGKRAVGIRLVRASDLGAVGWGQVCARQGFVYLFSIGTAVLNLLGPFGGVLGLVALLDNAWILWDQRRQAVHDKVAGTVVVKAAPWIPNPYAGR</sequence>
<feature type="transmembrane region" description="Helical" evidence="7">
    <location>
        <begin position="125"/>
        <end position="144"/>
    </location>
</feature>
<comment type="subcellular location">
    <subcellularLocation>
        <location evidence="1">Cell membrane</location>
        <topology evidence="1">Multi-pass membrane protein</topology>
    </subcellularLocation>
</comment>
<keyword evidence="4 7" id="KW-1133">Transmembrane helix</keyword>
<feature type="transmembrane region" description="Helical" evidence="7">
    <location>
        <begin position="174"/>
        <end position="193"/>
    </location>
</feature>
<evidence type="ECO:0000256" key="6">
    <source>
        <dbReference type="SAM" id="MobiDB-lite"/>
    </source>
</evidence>
<evidence type="ECO:0000256" key="1">
    <source>
        <dbReference type="ARBA" id="ARBA00004651"/>
    </source>
</evidence>
<dbReference type="InterPro" id="IPR051791">
    <property type="entry name" value="Pra-immunoreactive"/>
</dbReference>
<feature type="transmembrane region" description="Helical" evidence="7">
    <location>
        <begin position="241"/>
        <end position="262"/>
    </location>
</feature>
<dbReference type="Pfam" id="PF06271">
    <property type="entry name" value="RDD"/>
    <property type="match status" value="1"/>
</dbReference>
<dbReference type="PANTHER" id="PTHR36115:SF4">
    <property type="entry name" value="MEMBRANE PROTEIN"/>
    <property type="match status" value="1"/>
</dbReference>
<reference evidence="10" key="1">
    <citation type="journal article" date="2019" name="Int. J. Syst. Evol. Microbiol.">
        <title>The Global Catalogue of Microorganisms (GCM) 10K type strain sequencing project: providing services to taxonomists for standard genome sequencing and annotation.</title>
        <authorList>
            <consortium name="The Broad Institute Genomics Platform"/>
            <consortium name="The Broad Institute Genome Sequencing Center for Infectious Disease"/>
            <person name="Wu L."/>
            <person name="Ma J."/>
        </authorList>
    </citation>
    <scope>NUCLEOTIDE SEQUENCE [LARGE SCALE GENOMIC DNA]</scope>
    <source>
        <strain evidence="10">JCM 9371</strain>
    </source>
</reference>
<dbReference type="Proteomes" id="UP001597063">
    <property type="component" value="Unassembled WGS sequence"/>
</dbReference>
<evidence type="ECO:0000256" key="3">
    <source>
        <dbReference type="ARBA" id="ARBA00022692"/>
    </source>
</evidence>
<evidence type="ECO:0000256" key="7">
    <source>
        <dbReference type="SAM" id="Phobius"/>
    </source>
</evidence>
<organism evidence="9 10">
    <name type="scientific">Actinomadura fibrosa</name>
    <dbReference type="NCBI Taxonomy" id="111802"/>
    <lineage>
        <taxon>Bacteria</taxon>
        <taxon>Bacillati</taxon>
        <taxon>Actinomycetota</taxon>
        <taxon>Actinomycetes</taxon>
        <taxon>Streptosporangiales</taxon>
        <taxon>Thermomonosporaceae</taxon>
        <taxon>Actinomadura</taxon>
    </lineage>
</organism>
<dbReference type="PANTHER" id="PTHR36115">
    <property type="entry name" value="PROLINE-RICH ANTIGEN HOMOLOG-RELATED"/>
    <property type="match status" value="1"/>
</dbReference>
<evidence type="ECO:0000313" key="10">
    <source>
        <dbReference type="Proteomes" id="UP001597063"/>
    </source>
</evidence>
<feature type="compositionally biased region" description="Low complexity" evidence="6">
    <location>
        <begin position="21"/>
        <end position="43"/>
    </location>
</feature>
<keyword evidence="3 7" id="KW-0812">Transmembrane</keyword>
<dbReference type="EMBL" id="JBHTGP010000006">
    <property type="protein sequence ID" value="MFD0685086.1"/>
    <property type="molecule type" value="Genomic_DNA"/>
</dbReference>
<evidence type="ECO:0000256" key="2">
    <source>
        <dbReference type="ARBA" id="ARBA00022475"/>
    </source>
</evidence>